<keyword evidence="1" id="KW-0812">Transmembrane</keyword>
<organism evidence="2">
    <name type="scientific">Caulobacter sp. (strain K31)</name>
    <dbReference type="NCBI Taxonomy" id="366602"/>
    <lineage>
        <taxon>Bacteria</taxon>
        <taxon>Pseudomonadati</taxon>
        <taxon>Pseudomonadota</taxon>
        <taxon>Alphaproteobacteria</taxon>
        <taxon>Caulobacterales</taxon>
        <taxon>Caulobacteraceae</taxon>
        <taxon>Caulobacter</taxon>
    </lineage>
</organism>
<gene>
    <name evidence="2" type="ordered locus">Caul_2095</name>
</gene>
<dbReference type="KEGG" id="cak:Caul_2095"/>
<keyword evidence="1" id="KW-0472">Membrane</keyword>
<sequence length="345" mass="38183">MTARRVLDADLGEIVRGIQQGWAWWVGELSDMAPASWRRTLRRPTPWSVRAGQDGVLGLWRDGLPVGAMVGPPANARADLVLPPEAVLVRDLDIPRLSRADLNRLLTANMDRFTPFSADQVYFDARFVAESGDGKQRLRLAVIIRERARLILHQARSLGVEIARMGPEARDAAPPIDFLPAIMAAEGGGDRRRLTAWWTVCATLVALNILTAVMLDMRDVSRLRDVVEAEQPRVEAAGRMRQAVQAEQDTRLALLRRRSQNEPLRIIAALAETLPSGQWVQRFEWNGRTVRVVGFKTAGFDVPNALGATPTLTNPRSLLSDMPVKAANGREPFDVIADSSTRGPR</sequence>
<dbReference type="InterPro" id="IPR052534">
    <property type="entry name" value="Extracell_DNA_Util/SecSys_Comp"/>
</dbReference>
<name>B0T7N5_CAUSK</name>
<feature type="transmembrane region" description="Helical" evidence="1">
    <location>
        <begin position="196"/>
        <end position="215"/>
    </location>
</feature>
<dbReference type="PANTHER" id="PTHR40278:SF1">
    <property type="entry name" value="DNA UTILIZATION PROTEIN HOFN"/>
    <property type="match status" value="1"/>
</dbReference>
<dbReference type="STRING" id="366602.Caul_2095"/>
<proteinExistence type="predicted"/>
<dbReference type="SUPFAM" id="SSF53067">
    <property type="entry name" value="Actin-like ATPase domain"/>
    <property type="match status" value="1"/>
</dbReference>
<dbReference type="PANTHER" id="PTHR40278">
    <property type="entry name" value="DNA UTILIZATION PROTEIN HOFN"/>
    <property type="match status" value="1"/>
</dbReference>
<protein>
    <submittedName>
        <fullName evidence="2">Fimbrial assembly family protein</fullName>
    </submittedName>
</protein>
<dbReference type="EMBL" id="CP000927">
    <property type="protein sequence ID" value="ABZ71223.1"/>
    <property type="molecule type" value="Genomic_DNA"/>
</dbReference>
<evidence type="ECO:0000256" key="1">
    <source>
        <dbReference type="SAM" id="Phobius"/>
    </source>
</evidence>
<dbReference type="eggNOG" id="COG3166">
    <property type="taxonomic scope" value="Bacteria"/>
</dbReference>
<evidence type="ECO:0000313" key="2">
    <source>
        <dbReference type="EMBL" id="ABZ71223.1"/>
    </source>
</evidence>
<dbReference type="Gene3D" id="3.30.420.380">
    <property type="match status" value="1"/>
</dbReference>
<reference evidence="2" key="1">
    <citation type="submission" date="2008-01" db="EMBL/GenBank/DDBJ databases">
        <title>Complete sequence of chromosome of Caulobacter sp. K31.</title>
        <authorList>
            <consortium name="US DOE Joint Genome Institute"/>
            <person name="Copeland A."/>
            <person name="Lucas S."/>
            <person name="Lapidus A."/>
            <person name="Barry K."/>
            <person name="Glavina del Rio T."/>
            <person name="Dalin E."/>
            <person name="Tice H."/>
            <person name="Pitluck S."/>
            <person name="Bruce D."/>
            <person name="Goodwin L."/>
            <person name="Thompson L.S."/>
            <person name="Brettin T."/>
            <person name="Detter J.C."/>
            <person name="Han C."/>
            <person name="Schmutz J."/>
            <person name="Larimer F."/>
            <person name="Land M."/>
            <person name="Hauser L."/>
            <person name="Kyrpides N."/>
            <person name="Kim E."/>
            <person name="Stephens C."/>
            <person name="Richardson P."/>
        </authorList>
    </citation>
    <scope>NUCLEOTIDE SEQUENCE [LARGE SCALE GENOMIC DNA]</scope>
    <source>
        <strain evidence="2">K31</strain>
    </source>
</reference>
<accession>B0T7N5</accession>
<keyword evidence="1" id="KW-1133">Transmembrane helix</keyword>
<dbReference type="AlphaFoldDB" id="B0T7N5"/>
<dbReference type="HOGENOM" id="CLU_813557_0_0_5"/>
<dbReference type="InterPro" id="IPR043129">
    <property type="entry name" value="ATPase_NBD"/>
</dbReference>